<feature type="compositionally biased region" description="Basic and acidic residues" evidence="1">
    <location>
        <begin position="64"/>
        <end position="73"/>
    </location>
</feature>
<dbReference type="EMBL" id="LN891060">
    <property type="protein sequence ID" value="CUS10036.1"/>
    <property type="molecule type" value="Genomic_DNA"/>
</dbReference>
<feature type="region of interest" description="Disordered" evidence="1">
    <location>
        <begin position="1"/>
        <end position="26"/>
    </location>
</feature>
<evidence type="ECO:0000256" key="1">
    <source>
        <dbReference type="SAM" id="MobiDB-lite"/>
    </source>
</evidence>
<feature type="compositionally biased region" description="Basic and acidic residues" evidence="1">
    <location>
        <begin position="94"/>
        <end position="115"/>
    </location>
</feature>
<sequence>MVGDFISADKDSIPNHAHSKTSHFPFQPQYLRSAPRRKPKCLRHRNLTLVTLPAFCHTPRDQARHPRRFEHIHIPTPQRHIADRAMRNPTPPALDERDLLLGQVDRMREHSPGRE</sequence>
<dbReference type="Proteomes" id="UP001412239">
    <property type="component" value="Unassembled WGS sequence"/>
</dbReference>
<name>A0A292PR67_9PEZI</name>
<evidence type="ECO:0000313" key="2">
    <source>
        <dbReference type="EMBL" id="CUS10036.1"/>
    </source>
</evidence>
<proteinExistence type="predicted"/>
<gene>
    <name evidence="2" type="ORF">GSTUAT00005882001</name>
</gene>
<keyword evidence="3" id="KW-1185">Reference proteome</keyword>
<protein>
    <submittedName>
        <fullName evidence="2">Uncharacterized protein</fullName>
    </submittedName>
</protein>
<reference evidence="2" key="1">
    <citation type="submission" date="2015-10" db="EMBL/GenBank/DDBJ databases">
        <authorList>
            <person name="Regsiter A."/>
            <person name="william w."/>
        </authorList>
    </citation>
    <scope>NUCLEOTIDE SEQUENCE</scope>
    <source>
        <strain evidence="2">Montdore</strain>
    </source>
</reference>
<accession>A0A292PR67</accession>
<organism evidence="2 3">
    <name type="scientific">Tuber aestivum</name>
    <name type="common">summer truffle</name>
    <dbReference type="NCBI Taxonomy" id="59557"/>
    <lineage>
        <taxon>Eukaryota</taxon>
        <taxon>Fungi</taxon>
        <taxon>Dikarya</taxon>
        <taxon>Ascomycota</taxon>
        <taxon>Pezizomycotina</taxon>
        <taxon>Pezizomycetes</taxon>
        <taxon>Pezizales</taxon>
        <taxon>Tuberaceae</taxon>
        <taxon>Tuber</taxon>
    </lineage>
</organism>
<evidence type="ECO:0000313" key="3">
    <source>
        <dbReference type="Proteomes" id="UP001412239"/>
    </source>
</evidence>
<feature type="region of interest" description="Disordered" evidence="1">
    <location>
        <begin position="64"/>
        <end position="115"/>
    </location>
</feature>
<dbReference type="AlphaFoldDB" id="A0A292PR67"/>